<dbReference type="Proteomes" id="UP000054565">
    <property type="component" value="Unassembled WGS sequence"/>
</dbReference>
<dbReference type="Pfam" id="PF00188">
    <property type="entry name" value="CAP"/>
    <property type="match status" value="1"/>
</dbReference>
<dbReference type="InterPro" id="IPR001283">
    <property type="entry name" value="CRISP-related"/>
</dbReference>
<dbReference type="EMBL" id="DS028094">
    <property type="protein sequence ID" value="KMP04065.1"/>
    <property type="molecule type" value="Genomic_DNA"/>
</dbReference>
<feature type="domain" description="SCP" evidence="3">
    <location>
        <begin position="156"/>
        <end position="303"/>
    </location>
</feature>
<evidence type="ECO:0000256" key="1">
    <source>
        <dbReference type="SAM" id="MobiDB-lite"/>
    </source>
</evidence>
<evidence type="ECO:0000313" key="4">
    <source>
        <dbReference type="EMBL" id="KMP04065.1"/>
    </source>
</evidence>
<protein>
    <recommendedName>
        <fullName evidence="3">SCP domain-containing protein</fullName>
    </recommendedName>
</protein>
<name>A0A0J6Y8N3_COCIT</name>
<dbReference type="PROSITE" id="PS01009">
    <property type="entry name" value="CRISP_1"/>
    <property type="match status" value="1"/>
</dbReference>
<sequence>MRYSSFVAALCVGGALASPIEQRAYVTDVAVVTRTVYVTIGGAPTPVAAANRRPWWHWPGRPSIIYPPPHKPSPRPSPTSQAPPPPPPPPPTSTQAPPPPPPPPAETTTQAPPPPPPAETTTQAPPPPPPAETTTQAPPPPPETTKPAEVPPPSDDYKGVVLYHHNVHRSNHSAEALTWDDNLESSAKQLADTCVYEHNTKYNGGGYGQNIGYQGGFSNIGAMLSNAMYNGEAPKFDGLYGQANPGGNFHEWGHFTQIVWKGTKKVACYTKRCPTLRVGATGSTVNNADFIVCNYGPPGNYAGEYDKNVGKPLGHPTVTA</sequence>
<accession>A0A0J6Y8N3</accession>
<dbReference type="OrthoDB" id="337038at2759"/>
<dbReference type="InterPro" id="IPR014044">
    <property type="entry name" value="CAP_dom"/>
</dbReference>
<reference evidence="5" key="1">
    <citation type="journal article" date="2010" name="Genome Res.">
        <title>Population genomic sequencing of Coccidioides fungi reveals recent hybridization and transposon control.</title>
        <authorList>
            <person name="Neafsey D.E."/>
            <person name="Barker B.M."/>
            <person name="Sharpton T.J."/>
            <person name="Stajich J.E."/>
            <person name="Park D.J."/>
            <person name="Whiston E."/>
            <person name="Hung C.-Y."/>
            <person name="McMahan C."/>
            <person name="White J."/>
            <person name="Sykes S."/>
            <person name="Heiman D."/>
            <person name="Young S."/>
            <person name="Zeng Q."/>
            <person name="Abouelleil A."/>
            <person name="Aftuck L."/>
            <person name="Bessette D."/>
            <person name="Brown A."/>
            <person name="FitzGerald M."/>
            <person name="Lui A."/>
            <person name="Macdonald J.P."/>
            <person name="Priest M."/>
            <person name="Orbach M.J."/>
            <person name="Galgiani J.N."/>
            <person name="Kirkland T.N."/>
            <person name="Cole G.T."/>
            <person name="Birren B.W."/>
            <person name="Henn M.R."/>
            <person name="Taylor J.W."/>
            <person name="Rounsley S.D."/>
        </authorList>
    </citation>
    <scope>NUCLEOTIDE SEQUENCE [LARGE SCALE GENOMIC DNA]</scope>
    <source>
        <strain evidence="5">RMSCC 2394</strain>
    </source>
</reference>
<feature type="compositionally biased region" description="Pro residues" evidence="1">
    <location>
        <begin position="66"/>
        <end position="154"/>
    </location>
</feature>
<dbReference type="PROSITE" id="PS01010">
    <property type="entry name" value="CRISP_2"/>
    <property type="match status" value="1"/>
</dbReference>
<gene>
    <name evidence="4" type="ORF">CIRG_03756</name>
</gene>
<evidence type="ECO:0000259" key="3">
    <source>
        <dbReference type="SMART" id="SM00198"/>
    </source>
</evidence>
<dbReference type="SMART" id="SM00198">
    <property type="entry name" value="SCP"/>
    <property type="match status" value="1"/>
</dbReference>
<dbReference type="CDD" id="cd05380">
    <property type="entry name" value="CAP_euk"/>
    <property type="match status" value="1"/>
</dbReference>
<dbReference type="SUPFAM" id="SSF55797">
    <property type="entry name" value="PR-1-like"/>
    <property type="match status" value="1"/>
</dbReference>
<feature type="chain" id="PRO_5005285012" description="SCP domain-containing protein" evidence="2">
    <location>
        <begin position="18"/>
        <end position="320"/>
    </location>
</feature>
<evidence type="ECO:0000256" key="2">
    <source>
        <dbReference type="SAM" id="SignalP"/>
    </source>
</evidence>
<evidence type="ECO:0000313" key="5">
    <source>
        <dbReference type="Proteomes" id="UP000054565"/>
    </source>
</evidence>
<dbReference type="AlphaFoldDB" id="A0A0J6Y8N3"/>
<dbReference type="FunFam" id="3.40.33.10:FF:000018">
    <property type="entry name" value="SCP-like extracellular protein, putative"/>
    <property type="match status" value="1"/>
</dbReference>
<dbReference type="PRINTS" id="PR00837">
    <property type="entry name" value="V5TPXLIKE"/>
</dbReference>
<keyword evidence="2" id="KW-0732">Signal</keyword>
<dbReference type="InterPro" id="IPR018244">
    <property type="entry name" value="Allrgn_V5/Tpx1_CS"/>
</dbReference>
<feature type="signal peptide" evidence="2">
    <location>
        <begin position="1"/>
        <end position="17"/>
    </location>
</feature>
<dbReference type="GO" id="GO:0005576">
    <property type="term" value="C:extracellular region"/>
    <property type="evidence" value="ECO:0007669"/>
    <property type="project" value="InterPro"/>
</dbReference>
<dbReference type="STRING" id="404692.A0A0J6Y8N3"/>
<proteinExistence type="predicted"/>
<organism evidence="4 5">
    <name type="scientific">Coccidioides immitis RMSCC 2394</name>
    <dbReference type="NCBI Taxonomy" id="404692"/>
    <lineage>
        <taxon>Eukaryota</taxon>
        <taxon>Fungi</taxon>
        <taxon>Dikarya</taxon>
        <taxon>Ascomycota</taxon>
        <taxon>Pezizomycotina</taxon>
        <taxon>Eurotiomycetes</taxon>
        <taxon>Eurotiomycetidae</taxon>
        <taxon>Onygenales</taxon>
        <taxon>Onygenaceae</taxon>
        <taxon>Coccidioides</taxon>
    </lineage>
</organism>
<feature type="region of interest" description="Disordered" evidence="1">
    <location>
        <begin position="66"/>
        <end position="159"/>
    </location>
</feature>
<dbReference type="InterPro" id="IPR035940">
    <property type="entry name" value="CAP_sf"/>
</dbReference>
<dbReference type="PANTHER" id="PTHR10334">
    <property type="entry name" value="CYSTEINE-RICH SECRETORY PROTEIN-RELATED"/>
    <property type="match status" value="1"/>
</dbReference>
<dbReference type="Gene3D" id="3.40.33.10">
    <property type="entry name" value="CAP"/>
    <property type="match status" value="1"/>
</dbReference>